<feature type="region of interest" description="Disordered" evidence="1">
    <location>
        <begin position="61"/>
        <end position="94"/>
    </location>
</feature>
<gene>
    <name evidence="2" type="ORF">JF888_10560</name>
</gene>
<dbReference type="EMBL" id="JAEKNQ010000040">
    <property type="protein sequence ID" value="MBJ7603615.1"/>
    <property type="molecule type" value="Genomic_DNA"/>
</dbReference>
<reference evidence="2 3" key="1">
    <citation type="submission" date="2020-10" db="EMBL/GenBank/DDBJ databases">
        <title>Ca. Dormibacterota MAGs.</title>
        <authorList>
            <person name="Montgomery K."/>
        </authorList>
    </citation>
    <scope>NUCLEOTIDE SEQUENCE [LARGE SCALE GENOMIC DNA]</scope>
    <source>
        <strain evidence="2">SC8811_S16_3</strain>
    </source>
</reference>
<evidence type="ECO:0000313" key="3">
    <source>
        <dbReference type="Proteomes" id="UP000620075"/>
    </source>
</evidence>
<organism evidence="2 3">
    <name type="scientific">Candidatus Dormiibacter inghamiae</name>
    <dbReference type="NCBI Taxonomy" id="3127013"/>
    <lineage>
        <taxon>Bacteria</taxon>
        <taxon>Bacillati</taxon>
        <taxon>Candidatus Dormiibacterota</taxon>
        <taxon>Candidatus Dormibacteria</taxon>
        <taxon>Candidatus Dormibacterales</taxon>
        <taxon>Candidatus Dormibacteraceae</taxon>
        <taxon>Candidatus Dormiibacter</taxon>
    </lineage>
</organism>
<dbReference type="RefSeq" id="WP_338179921.1">
    <property type="nucleotide sequence ID" value="NZ_JAEKNQ010000040.1"/>
</dbReference>
<comment type="caution">
    <text evidence="2">The sequence shown here is derived from an EMBL/GenBank/DDBJ whole genome shotgun (WGS) entry which is preliminary data.</text>
</comment>
<dbReference type="Proteomes" id="UP000620075">
    <property type="component" value="Unassembled WGS sequence"/>
</dbReference>
<protein>
    <submittedName>
        <fullName evidence="2">Uncharacterized protein</fullName>
    </submittedName>
</protein>
<evidence type="ECO:0000313" key="2">
    <source>
        <dbReference type="EMBL" id="MBJ7603615.1"/>
    </source>
</evidence>
<accession>A0A934KKB3</accession>
<sequence length="94" mass="10207">MSPRDRDQLLKLALDLGGRVQHALGDVVPAEAQAHLVAAQRELLLALFLIYEHQVGGRRTAVRGQTARRVSRPARGSASAMGEASSRSRRIPVD</sequence>
<name>A0A934KKB3_9BACT</name>
<dbReference type="AlphaFoldDB" id="A0A934KKB3"/>
<proteinExistence type="predicted"/>
<evidence type="ECO:0000256" key="1">
    <source>
        <dbReference type="SAM" id="MobiDB-lite"/>
    </source>
</evidence>